<gene>
    <name evidence="5" type="ORF">J4Q44_G00188210</name>
</gene>
<evidence type="ECO:0000313" key="5">
    <source>
        <dbReference type="EMBL" id="KAK6310766.1"/>
    </source>
</evidence>
<keyword evidence="3" id="KW-0863">Zinc-finger</keyword>
<comment type="caution">
    <text evidence="5">The sequence shown here is derived from an EMBL/GenBank/DDBJ whole genome shotgun (WGS) entry which is preliminary data.</text>
</comment>
<protein>
    <recommendedName>
        <fullName evidence="4">C2H2-type domain-containing protein</fullName>
    </recommendedName>
</protein>
<name>A0AAN8LUI6_9TELE</name>
<dbReference type="SUPFAM" id="SSF57667">
    <property type="entry name" value="beta-beta-alpha zinc fingers"/>
    <property type="match status" value="1"/>
</dbReference>
<proteinExistence type="predicted"/>
<dbReference type="GO" id="GO:0008270">
    <property type="term" value="F:zinc ion binding"/>
    <property type="evidence" value="ECO:0007669"/>
    <property type="project" value="UniProtKB-KW"/>
</dbReference>
<dbReference type="Gene3D" id="3.30.160.60">
    <property type="entry name" value="Classic Zinc Finger"/>
    <property type="match status" value="1"/>
</dbReference>
<dbReference type="AlphaFoldDB" id="A0AAN8LUI6"/>
<keyword evidence="3" id="KW-0862">Zinc</keyword>
<dbReference type="PROSITE" id="PS50157">
    <property type="entry name" value="ZINC_FINGER_C2H2_2"/>
    <property type="match status" value="1"/>
</dbReference>
<evidence type="ECO:0000256" key="1">
    <source>
        <dbReference type="ARBA" id="ARBA00022737"/>
    </source>
</evidence>
<dbReference type="InterPro" id="IPR036236">
    <property type="entry name" value="Znf_C2H2_sf"/>
</dbReference>
<dbReference type="Proteomes" id="UP001356427">
    <property type="component" value="Unassembled WGS sequence"/>
</dbReference>
<keyword evidence="6" id="KW-1185">Reference proteome</keyword>
<dbReference type="PANTHER" id="PTHR16193">
    <property type="entry name" value="TETRATRICOPEPTIDE REPEAT PROTEIN 27"/>
    <property type="match status" value="1"/>
</dbReference>
<dbReference type="Pfam" id="PF00096">
    <property type="entry name" value="zf-C2H2"/>
    <property type="match status" value="1"/>
</dbReference>
<dbReference type="PROSITE" id="PS00028">
    <property type="entry name" value="ZINC_FINGER_C2H2_1"/>
    <property type="match status" value="1"/>
</dbReference>
<evidence type="ECO:0000259" key="4">
    <source>
        <dbReference type="PROSITE" id="PS50157"/>
    </source>
</evidence>
<sequence>MCFRERTYGCKVCGKVFKRASTLSTHLLIHSDNTAPTPVNTVAKGFHQKSDMKKNTPSFTQVRSPMCGQVCGKAFSQSSKPSSPQPSAQILEILVRVVVEDMTYNHGNQASSLWAKIQELLGRVTSCHSTDAEIWRHYTLLYGDGQSTRPGDNEKALHFLSKAHRCEVQASGWEKDSGTFKEVIRRAIDLAYVTLSCSKKKSNPQEALQMLSSTRLSLRSLTIKAKQLHTYVATGEIHGDLSDDVKELEQLITELQDQSGQLRC</sequence>
<dbReference type="InterPro" id="IPR013087">
    <property type="entry name" value="Znf_C2H2_type"/>
</dbReference>
<accession>A0AAN8LUI6</accession>
<evidence type="ECO:0000256" key="3">
    <source>
        <dbReference type="PROSITE-ProRule" id="PRU00042"/>
    </source>
</evidence>
<keyword evidence="2" id="KW-0802">TPR repeat</keyword>
<dbReference type="FunFam" id="3.30.160.60:FF:000245">
    <property type="entry name" value="zinc finger protein Gfi-1"/>
    <property type="match status" value="1"/>
</dbReference>
<reference evidence="5 6" key="1">
    <citation type="submission" date="2021-04" db="EMBL/GenBank/DDBJ databases">
        <authorList>
            <person name="De Guttry C."/>
            <person name="Zahm M."/>
            <person name="Klopp C."/>
            <person name="Cabau C."/>
            <person name="Louis A."/>
            <person name="Berthelot C."/>
            <person name="Parey E."/>
            <person name="Roest Crollius H."/>
            <person name="Montfort J."/>
            <person name="Robinson-Rechavi M."/>
            <person name="Bucao C."/>
            <person name="Bouchez O."/>
            <person name="Gislard M."/>
            <person name="Lluch J."/>
            <person name="Milhes M."/>
            <person name="Lampietro C."/>
            <person name="Lopez Roques C."/>
            <person name="Donnadieu C."/>
            <person name="Braasch I."/>
            <person name="Desvignes T."/>
            <person name="Postlethwait J."/>
            <person name="Bobe J."/>
            <person name="Wedekind C."/>
            <person name="Guiguen Y."/>
        </authorList>
    </citation>
    <scope>NUCLEOTIDE SEQUENCE [LARGE SCALE GENOMIC DNA]</scope>
    <source>
        <strain evidence="5">Cs_M1</strain>
        <tissue evidence="5">Blood</tissue>
    </source>
</reference>
<dbReference type="PANTHER" id="PTHR16193:SF0">
    <property type="entry name" value="TETRATRICOPEPTIDE REPEAT PROTEIN 27"/>
    <property type="match status" value="1"/>
</dbReference>
<evidence type="ECO:0000313" key="6">
    <source>
        <dbReference type="Proteomes" id="UP001356427"/>
    </source>
</evidence>
<feature type="domain" description="C2H2-type" evidence="4">
    <location>
        <begin position="8"/>
        <end position="35"/>
    </location>
</feature>
<organism evidence="5 6">
    <name type="scientific">Coregonus suidteri</name>
    <dbReference type="NCBI Taxonomy" id="861788"/>
    <lineage>
        <taxon>Eukaryota</taxon>
        <taxon>Metazoa</taxon>
        <taxon>Chordata</taxon>
        <taxon>Craniata</taxon>
        <taxon>Vertebrata</taxon>
        <taxon>Euteleostomi</taxon>
        <taxon>Actinopterygii</taxon>
        <taxon>Neopterygii</taxon>
        <taxon>Teleostei</taxon>
        <taxon>Protacanthopterygii</taxon>
        <taxon>Salmoniformes</taxon>
        <taxon>Salmonidae</taxon>
        <taxon>Coregoninae</taxon>
        <taxon>Coregonus</taxon>
    </lineage>
</organism>
<keyword evidence="1" id="KW-0677">Repeat</keyword>
<dbReference type="EMBL" id="JAGTTL010000016">
    <property type="protein sequence ID" value="KAK6310766.1"/>
    <property type="molecule type" value="Genomic_DNA"/>
</dbReference>
<dbReference type="SMART" id="SM00355">
    <property type="entry name" value="ZnF_C2H2"/>
    <property type="match status" value="1"/>
</dbReference>
<keyword evidence="3" id="KW-0479">Metal-binding</keyword>
<dbReference type="InterPro" id="IPR044244">
    <property type="entry name" value="TTC27/Emw1"/>
</dbReference>
<evidence type="ECO:0000256" key="2">
    <source>
        <dbReference type="ARBA" id="ARBA00022803"/>
    </source>
</evidence>